<feature type="region of interest" description="Disordered" evidence="5">
    <location>
        <begin position="486"/>
        <end position="508"/>
    </location>
</feature>
<evidence type="ECO:0000256" key="2">
    <source>
        <dbReference type="ARBA" id="ARBA00022618"/>
    </source>
</evidence>
<dbReference type="Gene3D" id="3.40.50.300">
    <property type="entry name" value="P-loop containing nucleotide triphosphate hydrolases"/>
    <property type="match status" value="1"/>
</dbReference>
<evidence type="ECO:0000259" key="6">
    <source>
        <dbReference type="SMART" id="SM01074"/>
    </source>
</evidence>
<dbReference type="SUPFAM" id="SSF46785">
    <property type="entry name" value="Winged helix' DNA-binding domain"/>
    <property type="match status" value="1"/>
</dbReference>
<feature type="region of interest" description="Disordered" evidence="5">
    <location>
        <begin position="1"/>
        <end position="54"/>
    </location>
</feature>
<dbReference type="Gene3D" id="1.10.8.60">
    <property type="match status" value="1"/>
</dbReference>
<reference evidence="7 8" key="1">
    <citation type="submission" date="2020-06" db="EMBL/GenBank/DDBJ databases">
        <title>WGS assembly of Ceratodon purpureus strain R40.</title>
        <authorList>
            <person name="Carey S.B."/>
            <person name="Jenkins J."/>
            <person name="Shu S."/>
            <person name="Lovell J.T."/>
            <person name="Sreedasyam A."/>
            <person name="Maumus F."/>
            <person name="Tiley G.P."/>
            <person name="Fernandez-Pozo N."/>
            <person name="Barry K."/>
            <person name="Chen C."/>
            <person name="Wang M."/>
            <person name="Lipzen A."/>
            <person name="Daum C."/>
            <person name="Saski C.A."/>
            <person name="Payton A.C."/>
            <person name="Mcbreen J.C."/>
            <person name="Conrad R.E."/>
            <person name="Kollar L.M."/>
            <person name="Olsson S."/>
            <person name="Huttunen S."/>
            <person name="Landis J.B."/>
            <person name="Wickett N.J."/>
            <person name="Johnson M.G."/>
            <person name="Rensing S.A."/>
            <person name="Grimwood J."/>
            <person name="Schmutz J."/>
            <person name="Mcdaniel S.F."/>
        </authorList>
    </citation>
    <scope>NUCLEOTIDE SEQUENCE [LARGE SCALE GENOMIC DNA]</scope>
    <source>
        <strain evidence="7 8">R40</strain>
    </source>
</reference>
<keyword evidence="8" id="KW-1185">Reference proteome</keyword>
<feature type="compositionally biased region" description="Polar residues" evidence="5">
    <location>
        <begin position="490"/>
        <end position="508"/>
    </location>
</feature>
<keyword evidence="3" id="KW-0235">DNA replication</keyword>
<gene>
    <name evidence="7" type="ORF">KC19_6G161100</name>
</gene>
<name>A0A8T0HIG3_CERPU</name>
<feature type="domain" description="Cdc6 C-terminal" evidence="6">
    <location>
        <begin position="547"/>
        <end position="626"/>
    </location>
</feature>
<dbReference type="PANTHER" id="PTHR10763">
    <property type="entry name" value="CELL DIVISION CONTROL PROTEIN 6-RELATED"/>
    <property type="match status" value="1"/>
</dbReference>
<evidence type="ECO:0000256" key="1">
    <source>
        <dbReference type="ARBA" id="ARBA00006184"/>
    </source>
</evidence>
<dbReference type="InterPro" id="IPR015163">
    <property type="entry name" value="Cdc6_C"/>
</dbReference>
<feature type="compositionally biased region" description="Basic and acidic residues" evidence="5">
    <location>
        <begin position="38"/>
        <end position="54"/>
    </location>
</feature>
<dbReference type="InterPro" id="IPR036390">
    <property type="entry name" value="WH_DNA-bd_sf"/>
</dbReference>
<accession>A0A8T0HIG3</accession>
<evidence type="ECO:0000256" key="4">
    <source>
        <dbReference type="ARBA" id="ARBA00023306"/>
    </source>
</evidence>
<protein>
    <recommendedName>
        <fullName evidence="6">Cdc6 C-terminal domain-containing protein</fullName>
    </recommendedName>
</protein>
<dbReference type="GO" id="GO:0051301">
    <property type="term" value="P:cell division"/>
    <property type="evidence" value="ECO:0007669"/>
    <property type="project" value="UniProtKB-KW"/>
</dbReference>
<dbReference type="InterPro" id="IPR036388">
    <property type="entry name" value="WH-like_DNA-bd_sf"/>
</dbReference>
<dbReference type="Gene3D" id="1.10.10.10">
    <property type="entry name" value="Winged helix-like DNA-binding domain superfamily/Winged helix DNA-binding domain"/>
    <property type="match status" value="1"/>
</dbReference>
<evidence type="ECO:0000256" key="5">
    <source>
        <dbReference type="SAM" id="MobiDB-lite"/>
    </source>
</evidence>
<organism evidence="7 8">
    <name type="scientific">Ceratodon purpureus</name>
    <name type="common">Fire moss</name>
    <name type="synonym">Dicranum purpureum</name>
    <dbReference type="NCBI Taxonomy" id="3225"/>
    <lineage>
        <taxon>Eukaryota</taxon>
        <taxon>Viridiplantae</taxon>
        <taxon>Streptophyta</taxon>
        <taxon>Embryophyta</taxon>
        <taxon>Bryophyta</taxon>
        <taxon>Bryophytina</taxon>
        <taxon>Bryopsida</taxon>
        <taxon>Dicranidae</taxon>
        <taxon>Pseudoditrichales</taxon>
        <taxon>Ditrichaceae</taxon>
        <taxon>Ceratodon</taxon>
    </lineage>
</organism>
<dbReference type="AlphaFoldDB" id="A0A8T0HIG3"/>
<dbReference type="GO" id="GO:0006270">
    <property type="term" value="P:DNA replication initiation"/>
    <property type="evidence" value="ECO:0007669"/>
    <property type="project" value="TreeGrafter"/>
</dbReference>
<dbReference type="GO" id="GO:0003688">
    <property type="term" value="F:DNA replication origin binding"/>
    <property type="evidence" value="ECO:0007669"/>
    <property type="project" value="TreeGrafter"/>
</dbReference>
<dbReference type="GO" id="GO:0005634">
    <property type="term" value="C:nucleus"/>
    <property type="evidence" value="ECO:0007669"/>
    <property type="project" value="TreeGrafter"/>
</dbReference>
<evidence type="ECO:0000313" key="8">
    <source>
        <dbReference type="Proteomes" id="UP000822688"/>
    </source>
</evidence>
<comment type="caution">
    <text evidence="7">The sequence shown here is derived from an EMBL/GenBank/DDBJ whole genome shotgun (WGS) entry which is preliminary data.</text>
</comment>
<dbReference type="Proteomes" id="UP000822688">
    <property type="component" value="Chromosome 6"/>
</dbReference>
<feature type="compositionally biased region" description="Basic and acidic residues" evidence="5">
    <location>
        <begin position="155"/>
        <end position="173"/>
    </location>
</feature>
<dbReference type="InterPro" id="IPR027417">
    <property type="entry name" value="P-loop_NTPase"/>
</dbReference>
<dbReference type="Pfam" id="PF22606">
    <property type="entry name" value="Cdc6-ORC-like_ATPase_lid"/>
    <property type="match status" value="1"/>
</dbReference>
<dbReference type="GO" id="GO:0033314">
    <property type="term" value="P:mitotic DNA replication checkpoint signaling"/>
    <property type="evidence" value="ECO:0007669"/>
    <property type="project" value="TreeGrafter"/>
</dbReference>
<dbReference type="SUPFAM" id="SSF52540">
    <property type="entry name" value="P-loop containing nucleoside triphosphate hydrolases"/>
    <property type="match status" value="1"/>
</dbReference>
<dbReference type="InterPro" id="IPR054425">
    <property type="entry name" value="Cdc6_ORC1-like_ATPase_lid"/>
</dbReference>
<proteinExistence type="inferred from homology"/>
<feature type="region of interest" description="Disordered" evidence="5">
    <location>
        <begin position="105"/>
        <end position="196"/>
    </location>
</feature>
<dbReference type="InterPro" id="IPR049945">
    <property type="entry name" value="AAA_22"/>
</dbReference>
<comment type="similarity">
    <text evidence="1">Belongs to the CDC6/cdc18 family.</text>
</comment>
<dbReference type="FunFam" id="3.40.50.300:FF:000547">
    <property type="entry name" value="Cell division control protein"/>
    <property type="match status" value="1"/>
</dbReference>
<keyword evidence="4" id="KW-0131">Cell cycle</keyword>
<evidence type="ECO:0000256" key="3">
    <source>
        <dbReference type="ARBA" id="ARBA00022705"/>
    </source>
</evidence>
<dbReference type="PANTHER" id="PTHR10763:SF26">
    <property type="entry name" value="CELL DIVISION CONTROL PROTEIN 6 HOMOLOG"/>
    <property type="match status" value="1"/>
</dbReference>
<feature type="compositionally biased region" description="Basic and acidic residues" evidence="5">
    <location>
        <begin position="118"/>
        <end position="137"/>
    </location>
</feature>
<dbReference type="SMART" id="SM01074">
    <property type="entry name" value="Cdc6_C"/>
    <property type="match status" value="1"/>
</dbReference>
<keyword evidence="2" id="KW-0132">Cell division</keyword>
<dbReference type="Pfam" id="PF13401">
    <property type="entry name" value="AAA_22"/>
    <property type="match status" value="1"/>
</dbReference>
<dbReference type="GO" id="GO:0016887">
    <property type="term" value="F:ATP hydrolysis activity"/>
    <property type="evidence" value="ECO:0007669"/>
    <property type="project" value="InterPro"/>
</dbReference>
<evidence type="ECO:0000313" key="7">
    <source>
        <dbReference type="EMBL" id="KAG0570419.1"/>
    </source>
</evidence>
<dbReference type="InterPro" id="IPR050311">
    <property type="entry name" value="ORC1/CDC6"/>
</dbReference>
<dbReference type="EMBL" id="CM026427">
    <property type="protein sequence ID" value="KAG0570419.1"/>
    <property type="molecule type" value="Genomic_DNA"/>
</dbReference>
<dbReference type="CDD" id="cd00009">
    <property type="entry name" value="AAA"/>
    <property type="match status" value="1"/>
</dbReference>
<sequence length="637" mass="69795">MTPKAVTPKAMTPNGTRRRSARLSLKSEAIDEEVQLEEPPRKRARRCLDNGTENKDDVLCGLTAPVKNELGNGIIKISASQSQCTKEGENGEDNGNHEAIDKVVGKVEAPGIPGTKEVTAEGENKITGGKSRDETIKEPLMVEDGIDCNKGSDSVTKEGVEKPSEEDTSKLKGVEPPQERNGNGTSKATLLRSGSGGDNLLLSSSSPCSWDPTEGAHIQAVKKALHLSAIPSSVICRDNEQEKVISFCKSSILQQVPGSMYVCGVPGTGKSLTMEQVKLRSVTWAAEANLPPPDIVSVNCTTLTDPRNIYQKVLQALKQKEASDDAGKSWSVCLKELKQRVCDTSRRPAESPKRMLLMIVDEMDYLISRNQEVLYDLFQLATYPNSCCILMGIANAIDLTDRFLPKLRSMNCKPDVITYPAYTKDQISAVLTQRLKDIPFTVFHTAALELCARKVAAASGDMRKALHVCRSALDILETEARAELDKDEVGTSTLNGSEPSGLQHRSSSIKPPHLVRIDHMAKALARTFRSPVVETIQNLPQHQQMVLCSAVRLFRRARKDATLGELNKAYLDFCKSSSMPALAGSEFSSMCRVLADQALLKLGESREDRLRRVTLQVNQDDVVFALQGVRFFRNSLS</sequence>
<dbReference type="Pfam" id="PF09079">
    <property type="entry name" value="WHD_Cdc6"/>
    <property type="match status" value="1"/>
</dbReference>
<dbReference type="CDD" id="cd08768">
    <property type="entry name" value="Cdc6_C"/>
    <property type="match status" value="1"/>
</dbReference>